<dbReference type="AlphaFoldDB" id="Q2GWN0"/>
<dbReference type="PANTHER" id="PTHR48182:SF2">
    <property type="entry name" value="PROTEIN SERAC1"/>
    <property type="match status" value="1"/>
</dbReference>
<evidence type="ECO:0000256" key="6">
    <source>
        <dbReference type="ARBA" id="ARBA00023136"/>
    </source>
</evidence>
<dbReference type="InParanoid" id="Q2GWN0"/>
<comment type="subcellular location">
    <subcellularLocation>
        <location evidence="2">Endoplasmic reticulum</location>
    </subcellularLocation>
    <subcellularLocation>
        <location evidence="3">Membrane</location>
    </subcellularLocation>
    <subcellularLocation>
        <location evidence="1">Mitochondrion</location>
    </subcellularLocation>
</comment>
<evidence type="ECO:0000256" key="5">
    <source>
        <dbReference type="ARBA" id="ARBA00023128"/>
    </source>
</evidence>
<dbReference type="RefSeq" id="XP_001225280.1">
    <property type="nucleotide sequence ID" value="XM_001225279.1"/>
</dbReference>
<name>Q2GWN0_CHAGB</name>
<dbReference type="InterPro" id="IPR052374">
    <property type="entry name" value="SERAC1"/>
</dbReference>
<keyword evidence="5" id="KW-0496">Mitochondrion</keyword>
<dbReference type="GO" id="GO:0005739">
    <property type="term" value="C:mitochondrion"/>
    <property type="evidence" value="ECO:0007669"/>
    <property type="project" value="UniProtKB-SubCell"/>
</dbReference>
<keyword evidence="4" id="KW-0256">Endoplasmic reticulum</keyword>
<proteinExistence type="predicted"/>
<evidence type="ECO:0000256" key="3">
    <source>
        <dbReference type="ARBA" id="ARBA00004370"/>
    </source>
</evidence>
<dbReference type="GeneID" id="4394441"/>
<dbReference type="GO" id="GO:0005783">
    <property type="term" value="C:endoplasmic reticulum"/>
    <property type="evidence" value="ECO:0007669"/>
    <property type="project" value="UniProtKB-SubCell"/>
</dbReference>
<gene>
    <name evidence="7" type="ORF">CHGG_07624</name>
</gene>
<keyword evidence="6" id="KW-0472">Membrane</keyword>
<dbReference type="HOGENOM" id="CLU_1194772_0_0_1"/>
<protein>
    <submittedName>
        <fullName evidence="7">Uncharacterized protein</fullName>
    </submittedName>
</protein>
<dbReference type="OrthoDB" id="1658288at2759"/>
<dbReference type="VEuPathDB" id="FungiDB:CHGG_07624"/>
<organism evidence="7 8">
    <name type="scientific">Chaetomium globosum (strain ATCC 6205 / CBS 148.51 / DSM 1962 / NBRC 6347 / NRRL 1970)</name>
    <name type="common">Soil fungus</name>
    <dbReference type="NCBI Taxonomy" id="306901"/>
    <lineage>
        <taxon>Eukaryota</taxon>
        <taxon>Fungi</taxon>
        <taxon>Dikarya</taxon>
        <taxon>Ascomycota</taxon>
        <taxon>Pezizomycotina</taxon>
        <taxon>Sordariomycetes</taxon>
        <taxon>Sordariomycetidae</taxon>
        <taxon>Sordariales</taxon>
        <taxon>Chaetomiaceae</taxon>
        <taxon>Chaetomium</taxon>
    </lineage>
</organism>
<evidence type="ECO:0000256" key="1">
    <source>
        <dbReference type="ARBA" id="ARBA00004173"/>
    </source>
</evidence>
<sequence length="232" mass="26336">MTAAGVRQEGFTALTKGGSAPIAGLIFVYSFQGHPEKTWTYGKREKEARPMKPMSRVFEVFASRRHAEDSFDQPTYSPPVFWPLDLLAEDFSHVRYDLRDIYESTHAIIFFGTPHRGSSYTKLGILARDIAVLVGLDASGSILRSLEPDAEILRILSDQFAHMLLERSFKIHSFQEAWGSRVLISCRERFSGLDDPGYRKVKGVVSQYLDEIQTVQARDGRQFREAYNVSVH</sequence>
<evidence type="ECO:0000313" key="7">
    <source>
        <dbReference type="EMBL" id="EAQ86371.1"/>
    </source>
</evidence>
<dbReference type="PANTHER" id="PTHR48182">
    <property type="entry name" value="PROTEIN SERAC1"/>
    <property type="match status" value="1"/>
</dbReference>
<evidence type="ECO:0000313" key="8">
    <source>
        <dbReference type="Proteomes" id="UP000001056"/>
    </source>
</evidence>
<dbReference type="EMBL" id="CH408033">
    <property type="protein sequence ID" value="EAQ86371.1"/>
    <property type="molecule type" value="Genomic_DNA"/>
</dbReference>
<keyword evidence="8" id="KW-1185">Reference proteome</keyword>
<evidence type="ECO:0000256" key="2">
    <source>
        <dbReference type="ARBA" id="ARBA00004240"/>
    </source>
</evidence>
<evidence type="ECO:0000256" key="4">
    <source>
        <dbReference type="ARBA" id="ARBA00022824"/>
    </source>
</evidence>
<accession>Q2GWN0</accession>
<dbReference type="Proteomes" id="UP000001056">
    <property type="component" value="Unassembled WGS sequence"/>
</dbReference>
<dbReference type="GO" id="GO:0016020">
    <property type="term" value="C:membrane"/>
    <property type="evidence" value="ECO:0007669"/>
    <property type="project" value="UniProtKB-SubCell"/>
</dbReference>
<reference evidence="8" key="1">
    <citation type="journal article" date="2015" name="Genome Announc.">
        <title>Draft genome sequence of the cellulolytic fungus Chaetomium globosum.</title>
        <authorList>
            <person name="Cuomo C.A."/>
            <person name="Untereiner W.A."/>
            <person name="Ma L.-J."/>
            <person name="Grabherr M."/>
            <person name="Birren B.W."/>
        </authorList>
    </citation>
    <scope>NUCLEOTIDE SEQUENCE [LARGE SCALE GENOMIC DNA]</scope>
    <source>
        <strain evidence="8">ATCC 6205 / CBS 148.51 / DSM 1962 / NBRC 6347 / NRRL 1970</strain>
    </source>
</reference>